<accession>A0AAU7B2K3</accession>
<dbReference type="Gene3D" id="3.30.10.20">
    <property type="match status" value="1"/>
</dbReference>
<dbReference type="Pfam" id="PF03793">
    <property type="entry name" value="PASTA"/>
    <property type="match status" value="1"/>
</dbReference>
<protein>
    <recommendedName>
        <fullName evidence="2">PASTA domain-containing protein</fullName>
    </recommendedName>
</protein>
<evidence type="ECO:0000259" key="2">
    <source>
        <dbReference type="PROSITE" id="PS51178"/>
    </source>
</evidence>
<dbReference type="EMBL" id="CP114014">
    <property type="protein sequence ID" value="XAY07837.1"/>
    <property type="molecule type" value="Genomic_DNA"/>
</dbReference>
<dbReference type="InterPro" id="IPR005543">
    <property type="entry name" value="PASTA_dom"/>
</dbReference>
<feature type="domain" description="PASTA" evidence="2">
    <location>
        <begin position="108"/>
        <end position="175"/>
    </location>
</feature>
<dbReference type="PROSITE" id="PS51178">
    <property type="entry name" value="PASTA"/>
    <property type="match status" value="1"/>
</dbReference>
<sequence>MATSVPPPSGPEAGGGGGFRGLVRRRPVAWLVGTAIVALIVGAAAGQADTAPRADLDEAKQANVRLTSANATLKQDVEDARARNATLEEARDKATREADNALAEARRITARGTVPSLVSGDVDEARDNSVVGDFEWKIRQQSRISGATPGTVIAQRPRPGATLARGAGITVVVAKKAPPKPKQWVTIYSLSGGGSRRTGEFRIPEGEKVRVRYSYGGDTNDTLQLKSPDEGDDSFGDLIVNEIGPYSGVSRLYGKSGTYYLDVMGGSWDIAVQVFKRP</sequence>
<organism evidence="3">
    <name type="scientific">Paraconexibacter sp. AEG42_29</name>
    <dbReference type="NCBI Taxonomy" id="2997339"/>
    <lineage>
        <taxon>Bacteria</taxon>
        <taxon>Bacillati</taxon>
        <taxon>Actinomycetota</taxon>
        <taxon>Thermoleophilia</taxon>
        <taxon>Solirubrobacterales</taxon>
        <taxon>Paraconexibacteraceae</taxon>
        <taxon>Paraconexibacter</taxon>
    </lineage>
</organism>
<dbReference type="KEGG" id="parq:DSM112329_04728"/>
<name>A0AAU7B2K3_9ACTN</name>
<keyword evidence="1" id="KW-0175">Coiled coil</keyword>
<dbReference type="CDD" id="cd06577">
    <property type="entry name" value="PASTA_pknB"/>
    <property type="match status" value="1"/>
</dbReference>
<dbReference type="RefSeq" id="WP_354699027.1">
    <property type="nucleotide sequence ID" value="NZ_CP114014.1"/>
</dbReference>
<evidence type="ECO:0000313" key="3">
    <source>
        <dbReference type="EMBL" id="XAY07837.1"/>
    </source>
</evidence>
<gene>
    <name evidence="3" type="ORF">DSM112329_04728</name>
</gene>
<evidence type="ECO:0000256" key="1">
    <source>
        <dbReference type="SAM" id="Coils"/>
    </source>
</evidence>
<reference evidence="3" key="1">
    <citation type="submission" date="2022-12" db="EMBL/GenBank/DDBJ databases">
        <title>Paraconexibacter alkalitolerans sp. nov. and Baekduia alba sp. nov., isolated from soil and emended description of the genera Paraconexibacter (Chun et al., 2020) and Baekduia (An et al., 2020).</title>
        <authorList>
            <person name="Vieira S."/>
            <person name="Huber K.J."/>
            <person name="Geppert A."/>
            <person name="Wolf J."/>
            <person name="Neumann-Schaal M."/>
            <person name="Muesken M."/>
            <person name="Overmann J."/>
        </authorList>
    </citation>
    <scope>NUCLEOTIDE SEQUENCE</scope>
    <source>
        <strain evidence="3">AEG42_29</strain>
    </source>
</reference>
<proteinExistence type="predicted"/>
<feature type="coiled-coil region" evidence="1">
    <location>
        <begin position="56"/>
        <end position="111"/>
    </location>
</feature>
<dbReference type="AlphaFoldDB" id="A0AAU7B2K3"/>